<dbReference type="RefSeq" id="WP_171596406.1">
    <property type="nucleotide sequence ID" value="NZ_RZNH01000028.1"/>
</dbReference>
<sequence>MNSTDLKDFLEEKYDLYNRESFIETDPIQIPKQFSRKEDIEIAGFLSASIAWGQRPTIIRNAKRLMEWMNHQPYEFLISASETDLYVFKEFKHRTFNGDDCIFFIKSLKNIYTKHGGLERVFTEGFQQAGDIKSALAHFRTVFFEIDHLPRTQKHISNVLKKSSAKRLNMYLRWMVRKDERAVDFGLWKGIESKDLYLPLDVHTGNVGRKLGLLTRKQSDWPAVEEITQSLRTMDANDPIKYDYALFGLGIFEKF</sequence>
<accession>A0ABX1WYF2</accession>
<organism evidence="1 2">
    <name type="scientific">Marinifilum caeruleilacunae</name>
    <dbReference type="NCBI Taxonomy" id="2499076"/>
    <lineage>
        <taxon>Bacteria</taxon>
        <taxon>Pseudomonadati</taxon>
        <taxon>Bacteroidota</taxon>
        <taxon>Bacteroidia</taxon>
        <taxon>Marinilabiliales</taxon>
        <taxon>Marinifilaceae</taxon>
    </lineage>
</organism>
<gene>
    <name evidence="1" type="ORF">ELS83_15085</name>
</gene>
<keyword evidence="2" id="KW-1185">Reference proteome</keyword>
<dbReference type="NCBIfam" id="TIGR02757">
    <property type="entry name" value="TIGR02757 family protein"/>
    <property type="match status" value="1"/>
</dbReference>
<evidence type="ECO:0000313" key="1">
    <source>
        <dbReference type="EMBL" id="NOU61139.1"/>
    </source>
</evidence>
<name>A0ABX1WYF2_9BACT</name>
<dbReference type="EMBL" id="RZNH01000028">
    <property type="protein sequence ID" value="NOU61139.1"/>
    <property type="molecule type" value="Genomic_DNA"/>
</dbReference>
<comment type="caution">
    <text evidence="1">The sequence shown here is derived from an EMBL/GenBank/DDBJ whole genome shotgun (WGS) entry which is preliminary data.</text>
</comment>
<dbReference type="Proteomes" id="UP000732105">
    <property type="component" value="Unassembled WGS sequence"/>
</dbReference>
<evidence type="ECO:0000313" key="2">
    <source>
        <dbReference type="Proteomes" id="UP000732105"/>
    </source>
</evidence>
<proteinExistence type="predicted"/>
<dbReference type="Pfam" id="PF09674">
    <property type="entry name" value="DUF2400"/>
    <property type="match status" value="1"/>
</dbReference>
<protein>
    <submittedName>
        <fullName evidence="1">TIGR02757 family protein</fullName>
    </submittedName>
</protein>
<reference evidence="1 2" key="1">
    <citation type="submission" date="2018-12" db="EMBL/GenBank/DDBJ databases">
        <title>Marinifilum JC070 sp. nov., a marine bacterium isolated from Yongle Blue Hole in the South China Sea.</title>
        <authorList>
            <person name="Fu T."/>
        </authorList>
    </citation>
    <scope>NUCLEOTIDE SEQUENCE [LARGE SCALE GENOMIC DNA]</scope>
    <source>
        <strain evidence="1 2">JC070</strain>
    </source>
</reference>
<dbReference type="InterPro" id="IPR014127">
    <property type="entry name" value="CHP02757"/>
</dbReference>